<dbReference type="Proteomes" id="UP001596447">
    <property type="component" value="Unassembled WGS sequence"/>
</dbReference>
<evidence type="ECO:0000256" key="2">
    <source>
        <dbReference type="ARBA" id="ARBA00022801"/>
    </source>
</evidence>
<dbReference type="SFLD" id="SFLDG01129">
    <property type="entry name" value="C1.5:_HAD__Beta-PGM__Phosphata"/>
    <property type="match status" value="1"/>
</dbReference>
<dbReference type="InterPro" id="IPR023214">
    <property type="entry name" value="HAD_sf"/>
</dbReference>
<keyword evidence="2 3" id="KW-0378">Hydrolase</keyword>
<comment type="caution">
    <text evidence="3">The sequence shown here is derived from an EMBL/GenBank/DDBJ whole genome shotgun (WGS) entry which is preliminary data.</text>
</comment>
<dbReference type="AlphaFoldDB" id="A0ABD5Z2P8"/>
<reference evidence="3 4" key="1">
    <citation type="journal article" date="2019" name="Int. J. Syst. Evol. Microbiol.">
        <title>The Global Catalogue of Microorganisms (GCM) 10K type strain sequencing project: providing services to taxonomists for standard genome sequencing and annotation.</title>
        <authorList>
            <consortium name="The Broad Institute Genomics Platform"/>
            <consortium name="The Broad Institute Genome Sequencing Center for Infectious Disease"/>
            <person name="Wu L."/>
            <person name="Ma J."/>
        </authorList>
    </citation>
    <scope>NUCLEOTIDE SEQUENCE [LARGE SCALE GENOMIC DNA]</scope>
    <source>
        <strain evidence="3 4">XZGYJ-43</strain>
    </source>
</reference>
<dbReference type="EMBL" id="JBHTAR010000011">
    <property type="protein sequence ID" value="MFC7199444.1"/>
    <property type="molecule type" value="Genomic_DNA"/>
</dbReference>
<comment type="similarity">
    <text evidence="1">Belongs to the HAD-like hydrolase superfamily.</text>
</comment>
<dbReference type="InterPro" id="IPR006439">
    <property type="entry name" value="HAD-SF_hydro_IA"/>
</dbReference>
<dbReference type="PANTHER" id="PTHR43316">
    <property type="entry name" value="HYDROLASE, HALOACID DELAHOGENASE-RELATED"/>
    <property type="match status" value="1"/>
</dbReference>
<sequence length="206" mass="22029">MATTFDLFGTLVTTERPDDSAEAVADALRARGVAVPDDWESAYRERHVDVADGAELPLPRHVVAALDSRGVDVSGPTAVAAVLDAFDRPITVRDGAREALRVARRQGPVGLLSNCSVPGLVERTLERAGFPTFDTVVTSVGCGWRKPHRRAFETVADELGVPPTHLVHVGDSAADAGIERVGGRCLHVEETPLPHVATELEASLWE</sequence>
<proteinExistence type="inferred from homology"/>
<name>A0ABD5Z2P8_9EURY</name>
<evidence type="ECO:0000313" key="3">
    <source>
        <dbReference type="EMBL" id="MFC7199444.1"/>
    </source>
</evidence>
<dbReference type="SUPFAM" id="SSF56784">
    <property type="entry name" value="HAD-like"/>
    <property type="match status" value="1"/>
</dbReference>
<dbReference type="SFLD" id="SFLDS00003">
    <property type="entry name" value="Haloacid_Dehalogenase"/>
    <property type="match status" value="1"/>
</dbReference>
<dbReference type="InterPro" id="IPR051540">
    <property type="entry name" value="S-2-haloacid_dehalogenase"/>
</dbReference>
<accession>A0ABD5Z2P8</accession>
<dbReference type="NCBIfam" id="TIGR01549">
    <property type="entry name" value="HAD-SF-IA-v1"/>
    <property type="match status" value="1"/>
</dbReference>
<gene>
    <name evidence="3" type="ORF">ACFQJ9_08475</name>
</gene>
<dbReference type="RefSeq" id="WP_279529376.1">
    <property type="nucleotide sequence ID" value="NZ_CP122312.1"/>
</dbReference>
<dbReference type="EC" id="3.1.3.-" evidence="3"/>
<evidence type="ECO:0000256" key="1">
    <source>
        <dbReference type="ARBA" id="ARBA00007958"/>
    </source>
</evidence>
<organism evidence="3 4">
    <name type="scientific">Halospeciosus flavus</name>
    <dbReference type="NCBI Taxonomy" id="3032283"/>
    <lineage>
        <taxon>Archaea</taxon>
        <taxon>Methanobacteriati</taxon>
        <taxon>Methanobacteriota</taxon>
        <taxon>Stenosarchaea group</taxon>
        <taxon>Halobacteria</taxon>
        <taxon>Halobacteriales</taxon>
        <taxon>Halobacteriaceae</taxon>
        <taxon>Halospeciosus</taxon>
    </lineage>
</organism>
<dbReference type="Gene3D" id="3.40.50.1000">
    <property type="entry name" value="HAD superfamily/HAD-like"/>
    <property type="match status" value="1"/>
</dbReference>
<dbReference type="PANTHER" id="PTHR43316:SF3">
    <property type="entry name" value="HALOACID DEHALOGENASE, TYPE II (AFU_ORTHOLOGUE AFUA_2G07750)-RELATED"/>
    <property type="match status" value="1"/>
</dbReference>
<dbReference type="InterPro" id="IPR036412">
    <property type="entry name" value="HAD-like_sf"/>
</dbReference>
<keyword evidence="4" id="KW-1185">Reference proteome</keyword>
<protein>
    <submittedName>
        <fullName evidence="3">HAD family hydrolase</fullName>
        <ecNumber evidence="3">3.1.3.-</ecNumber>
    </submittedName>
</protein>
<dbReference type="GO" id="GO:0016787">
    <property type="term" value="F:hydrolase activity"/>
    <property type="evidence" value="ECO:0007669"/>
    <property type="project" value="UniProtKB-KW"/>
</dbReference>
<dbReference type="Pfam" id="PF00702">
    <property type="entry name" value="Hydrolase"/>
    <property type="match status" value="1"/>
</dbReference>
<evidence type="ECO:0000313" key="4">
    <source>
        <dbReference type="Proteomes" id="UP001596447"/>
    </source>
</evidence>